<evidence type="ECO:0000313" key="3">
    <source>
        <dbReference type="Proteomes" id="UP000002194"/>
    </source>
</evidence>
<keyword evidence="1" id="KW-1133">Transmembrane helix</keyword>
<keyword evidence="1" id="KW-0472">Membrane</keyword>
<accession>Q727D6</accession>
<evidence type="ECO:0000313" key="2">
    <source>
        <dbReference type="EMBL" id="AAS97391.1"/>
    </source>
</evidence>
<dbReference type="EMBL" id="AE017285">
    <property type="protein sequence ID" value="AAS97391.1"/>
    <property type="molecule type" value="Genomic_DNA"/>
</dbReference>
<dbReference type="PaxDb" id="882-DVU_2919"/>
<dbReference type="AlphaFoldDB" id="Q727D6"/>
<sequence length="179" mass="19175">MLLYEGSWLGKHKNAFFRICFQVFFIYSVCKANFFSTIKVFTCALGTVSVGARLPRRGRGSCLLYCCVPLASPTLTVRIPSVLPAMVLVRAGACACALCPHWACFGGMSGYGVPDLCPEAGGGALGAFVQRQCPSVAFEGSRKWPSVLTYGLVSCALCVVLLHGFAVFNHIPLPRCGKP</sequence>
<feature type="transmembrane region" description="Helical" evidence="1">
    <location>
        <begin position="147"/>
        <end position="168"/>
    </location>
</feature>
<name>Q727D6_NITV2</name>
<protein>
    <submittedName>
        <fullName evidence="2">Uncharacterized protein</fullName>
    </submittedName>
</protein>
<keyword evidence="1" id="KW-0812">Transmembrane</keyword>
<dbReference type="Proteomes" id="UP000002194">
    <property type="component" value="Chromosome"/>
</dbReference>
<evidence type="ECO:0000256" key="1">
    <source>
        <dbReference type="SAM" id="Phobius"/>
    </source>
</evidence>
<dbReference type="EnsemblBacteria" id="AAS97391">
    <property type="protein sequence ID" value="AAS97391"/>
    <property type="gene ID" value="DVU_2919"/>
</dbReference>
<feature type="transmembrane region" description="Helical" evidence="1">
    <location>
        <begin position="15"/>
        <end position="34"/>
    </location>
</feature>
<reference evidence="2 3" key="1">
    <citation type="journal article" date="2004" name="Nat. Biotechnol.">
        <title>The genome sequence of the anaerobic, sulfate-reducing bacterium Desulfovibrio vulgaris Hildenborough.</title>
        <authorList>
            <person name="Heidelberg J.F."/>
            <person name="Seshadri R."/>
            <person name="Haveman S.A."/>
            <person name="Hemme C.L."/>
            <person name="Paulsen I.T."/>
            <person name="Kolonay J.F."/>
            <person name="Eisen J.A."/>
            <person name="Ward N."/>
            <person name="Methe B."/>
            <person name="Brinkac L.M."/>
            <person name="Daugherty S.C."/>
            <person name="Deboy R.T."/>
            <person name="Dodson R.J."/>
            <person name="Durkin A.S."/>
            <person name="Madupu R."/>
            <person name="Nelson W.C."/>
            <person name="Sullivan S.A."/>
            <person name="Fouts D."/>
            <person name="Haft D.H."/>
            <person name="Selengut J."/>
            <person name="Peterson J.D."/>
            <person name="Davidsen T.M."/>
            <person name="Zafar N."/>
            <person name="Zhou L."/>
            <person name="Radune D."/>
            <person name="Dimitrov G."/>
            <person name="Hance M."/>
            <person name="Tran K."/>
            <person name="Khouri H."/>
            <person name="Gill J."/>
            <person name="Utterback T.R."/>
            <person name="Feldblyum T.V."/>
            <person name="Wall J.D."/>
            <person name="Voordouw G."/>
            <person name="Fraser C.M."/>
        </authorList>
    </citation>
    <scope>NUCLEOTIDE SEQUENCE [LARGE SCALE GENOMIC DNA]</scope>
    <source>
        <strain evidence="3">ATCC 29579 / DSM 644 / NCIMB 8303 / VKM B-1760 / Hildenborough</strain>
    </source>
</reference>
<keyword evidence="3" id="KW-1185">Reference proteome</keyword>
<gene>
    <name evidence="2" type="ordered locus">DVU_2919</name>
</gene>
<organism evidence="2 3">
    <name type="scientific">Nitratidesulfovibrio vulgaris (strain ATCC 29579 / DSM 644 / CCUG 34227 / NCIMB 8303 / VKM B-1760 / Hildenborough)</name>
    <name type="common">Desulfovibrio vulgaris</name>
    <dbReference type="NCBI Taxonomy" id="882"/>
    <lineage>
        <taxon>Bacteria</taxon>
        <taxon>Pseudomonadati</taxon>
        <taxon>Thermodesulfobacteriota</taxon>
        <taxon>Desulfovibrionia</taxon>
        <taxon>Desulfovibrionales</taxon>
        <taxon>Desulfovibrionaceae</taxon>
        <taxon>Nitratidesulfovibrio</taxon>
    </lineage>
</organism>
<proteinExistence type="predicted"/>
<dbReference type="HOGENOM" id="CLU_1501214_0_0_7"/>
<dbReference type="KEGG" id="dvu:DVU_2919"/>